<name>A0A6P6RW01_9EIME</name>
<accession>A0A6P6RW01</accession>
<organism evidence="8 9">
    <name type="scientific">Cyclospora cayetanensis</name>
    <dbReference type="NCBI Taxonomy" id="88456"/>
    <lineage>
        <taxon>Eukaryota</taxon>
        <taxon>Sar</taxon>
        <taxon>Alveolata</taxon>
        <taxon>Apicomplexa</taxon>
        <taxon>Conoidasida</taxon>
        <taxon>Coccidia</taxon>
        <taxon>Eucoccidiorida</taxon>
        <taxon>Eimeriorina</taxon>
        <taxon>Eimeriidae</taxon>
        <taxon>Cyclospora</taxon>
    </lineage>
</organism>
<evidence type="ECO:0000313" key="9">
    <source>
        <dbReference type="RefSeq" id="XP_026192056.1"/>
    </source>
</evidence>
<dbReference type="PANTHER" id="PTHR11616:SF240">
    <property type="entry name" value="BLOATED TUBULES, ISOFORM B-RELATED"/>
    <property type="match status" value="1"/>
</dbReference>
<dbReference type="InterPro" id="IPR000175">
    <property type="entry name" value="Na/ntran_symport"/>
</dbReference>
<dbReference type="SUPFAM" id="SSF161070">
    <property type="entry name" value="SNF-like"/>
    <property type="match status" value="1"/>
</dbReference>
<feature type="transmembrane region" description="Helical" evidence="7">
    <location>
        <begin position="565"/>
        <end position="583"/>
    </location>
</feature>
<feature type="transmembrane region" description="Helical" evidence="7">
    <location>
        <begin position="437"/>
        <end position="463"/>
    </location>
</feature>
<feature type="transmembrane region" description="Helical" evidence="7">
    <location>
        <begin position="327"/>
        <end position="345"/>
    </location>
</feature>
<feature type="transmembrane region" description="Helical" evidence="7">
    <location>
        <begin position="660"/>
        <end position="684"/>
    </location>
</feature>
<gene>
    <name evidence="9" type="primary">LOC113147064</name>
</gene>
<evidence type="ECO:0000256" key="7">
    <source>
        <dbReference type="SAM" id="Phobius"/>
    </source>
</evidence>
<dbReference type="PANTHER" id="PTHR11616">
    <property type="entry name" value="SODIUM/CHLORIDE DEPENDENT TRANSPORTER"/>
    <property type="match status" value="1"/>
</dbReference>
<keyword evidence="5 7" id="KW-0472">Membrane</keyword>
<feature type="transmembrane region" description="Helical" evidence="7">
    <location>
        <begin position="812"/>
        <end position="833"/>
    </location>
</feature>
<feature type="transmembrane region" description="Helical" evidence="7">
    <location>
        <begin position="634"/>
        <end position="654"/>
    </location>
</feature>
<evidence type="ECO:0000256" key="3">
    <source>
        <dbReference type="ARBA" id="ARBA00022692"/>
    </source>
</evidence>
<feature type="compositionally biased region" description="Low complexity" evidence="6">
    <location>
        <begin position="26"/>
        <end position="39"/>
    </location>
</feature>
<comment type="subcellular location">
    <subcellularLocation>
        <location evidence="1">Membrane</location>
        <topology evidence="1">Multi-pass membrane protein</topology>
    </subcellularLocation>
</comment>
<reference evidence="9" key="1">
    <citation type="submission" date="2025-08" db="UniProtKB">
        <authorList>
            <consortium name="RefSeq"/>
        </authorList>
    </citation>
    <scope>IDENTIFICATION</scope>
</reference>
<dbReference type="GO" id="GO:0035725">
    <property type="term" value="P:sodium ion transmembrane transport"/>
    <property type="evidence" value="ECO:0007669"/>
    <property type="project" value="TreeGrafter"/>
</dbReference>
<keyword evidence="2" id="KW-0813">Transport</keyword>
<keyword evidence="8" id="KW-1185">Reference proteome</keyword>
<dbReference type="PROSITE" id="PS50267">
    <property type="entry name" value="NA_NEUROTRAN_SYMP_3"/>
    <property type="match status" value="1"/>
</dbReference>
<dbReference type="Proteomes" id="UP000515125">
    <property type="component" value="Unplaced"/>
</dbReference>
<feature type="transmembrane region" description="Helical" evidence="7">
    <location>
        <begin position="507"/>
        <end position="531"/>
    </location>
</feature>
<dbReference type="GeneID" id="113147064"/>
<keyword evidence="4 7" id="KW-1133">Transmembrane helix</keyword>
<evidence type="ECO:0000313" key="8">
    <source>
        <dbReference type="Proteomes" id="UP000515125"/>
    </source>
</evidence>
<dbReference type="RefSeq" id="XP_026192056.1">
    <property type="nucleotide sequence ID" value="XM_026336271.1"/>
</dbReference>
<feature type="compositionally biased region" description="Low complexity" evidence="6">
    <location>
        <begin position="47"/>
        <end position="59"/>
    </location>
</feature>
<feature type="transmembrane region" description="Helical" evidence="7">
    <location>
        <begin position="102"/>
        <end position="121"/>
    </location>
</feature>
<feature type="transmembrane region" description="Helical" evidence="7">
    <location>
        <begin position="405"/>
        <end position="425"/>
    </location>
</feature>
<dbReference type="InterPro" id="IPR037272">
    <property type="entry name" value="SNS_sf"/>
</dbReference>
<feature type="transmembrane region" description="Helical" evidence="7">
    <location>
        <begin position="357"/>
        <end position="385"/>
    </location>
</feature>
<proteinExistence type="predicted"/>
<evidence type="ECO:0000256" key="1">
    <source>
        <dbReference type="ARBA" id="ARBA00004141"/>
    </source>
</evidence>
<keyword evidence="3 7" id="KW-0812">Transmembrane</keyword>
<evidence type="ECO:0000256" key="4">
    <source>
        <dbReference type="ARBA" id="ARBA00022989"/>
    </source>
</evidence>
<feature type="transmembrane region" description="Helical" evidence="7">
    <location>
        <begin position="891"/>
        <end position="915"/>
    </location>
</feature>
<dbReference type="Pfam" id="PF00209">
    <property type="entry name" value="SNF"/>
    <property type="match status" value="2"/>
</dbReference>
<sequence>MIGERPSEAGVRFGVAQPVQVVKVSFPSPSQRSSSAAAPAAPPTPPAAAAASELISPSSLQCDGDRRTAAEGVSSAAPHLPPRGERTSSDGSFDASESTSRLSFLVTSMGAAVGIGCVWRFPAYCYKWGGGTFLVPYMLLLLFLGVPLLAVEMVLGQIFRGGHMRVLSLLSPSLRGLAVATLLLSFCICSYYSVFLAWGCLYAIASLSPRLPWAVAAEEAAACAASSLQQQAACSAARGAGSLFCQWVPKAAETAATSDAVVAAAEGRCVADAEAKAAAFFSWAVLQQPANGGGAGAAVSGAANASASALGGGGAAAAAASSGFSMAWSPACCLVLVWMCVYLGLFRGLRGMKRLCYVSVLLPSVCVLLLMLRAVSLPGASLGVARLFSLDWRLLTGNPEVWAEAASQVFFSLGVFQGVMSAYASRKPPTQNTTLDALAVALFNAILSLVSATAAFAVAGYVISSSGKSAPAASEAAGGTLDWSSLQLEGSQLVFVLYPVALASLPAPHFFCLLFFLAFVLLGVSSVASLVQPSIDLLLQSRLFHGSSSSSSSGSSSSSSSPLKLWAVSLCLCCLCCMLGLFFCLRRSELVVLETADYHWGVVGLLLVGTLETLAFGWVYGLGRQRRHVGDRAAYGWLAAYVSSLLIACTWGFFGSSEAAVAAGVGAALALLLAGAAVSLSFAIRFSSRKQRQKAAIAAGAAAAAAAAAVYREELAAVVGDDFALCGYADSEAAARRTEERRARAAAAARAEAANNGVSSSEAEEDASYCCVPLGGVGRIAFWLFWGNVEHLRRNLNTITSSSRRSLRLRPCWSLLLKYLMPAVVCILLFQSLRKGSQSLPSRRGTLERFSATGSAAAAAAAQGDGAEAASSGEVVELFVGASWLYQGPTVAVLLLVVLVTALGVFVPFVFSPLLPSDMHAGSSRVAAPDRCADRGALSGGGRFSVGCRSKCRGVSAATATRTQTHTQERSRKSAGRYQILGDSSKCRERAGEDGLSFEGGSCEAAAPPARLLHALNVALFVEEGSARLLLPAFSDTQQL</sequence>
<evidence type="ECO:0000256" key="5">
    <source>
        <dbReference type="ARBA" id="ARBA00023136"/>
    </source>
</evidence>
<dbReference type="GO" id="GO:0005886">
    <property type="term" value="C:plasma membrane"/>
    <property type="evidence" value="ECO:0007669"/>
    <property type="project" value="TreeGrafter"/>
</dbReference>
<evidence type="ECO:0000256" key="2">
    <source>
        <dbReference type="ARBA" id="ARBA00022448"/>
    </source>
</evidence>
<dbReference type="PRINTS" id="PR00176">
    <property type="entry name" value="NANEUSMPORT"/>
</dbReference>
<dbReference type="AlphaFoldDB" id="A0A6P6RW01"/>
<feature type="transmembrane region" description="Helical" evidence="7">
    <location>
        <begin position="133"/>
        <end position="155"/>
    </location>
</feature>
<feature type="transmembrane region" description="Helical" evidence="7">
    <location>
        <begin position="598"/>
        <end position="622"/>
    </location>
</feature>
<feature type="transmembrane region" description="Helical" evidence="7">
    <location>
        <begin position="176"/>
        <end position="205"/>
    </location>
</feature>
<protein>
    <submittedName>
        <fullName evidence="9">Sodium-dependent dopamine transporter-like</fullName>
    </submittedName>
</protein>
<evidence type="ECO:0000256" key="6">
    <source>
        <dbReference type="SAM" id="MobiDB-lite"/>
    </source>
</evidence>
<feature type="region of interest" description="Disordered" evidence="6">
    <location>
        <begin position="26"/>
        <end position="94"/>
    </location>
</feature>
<dbReference type="OrthoDB" id="331859at2759"/>